<keyword evidence="4" id="KW-1185">Reference proteome</keyword>
<dbReference type="RefSeq" id="WP_344959609.1">
    <property type="nucleotide sequence ID" value="NZ_BAAAZG010000088.1"/>
</dbReference>
<evidence type="ECO:0000256" key="2">
    <source>
        <dbReference type="SAM" id="Phobius"/>
    </source>
</evidence>
<evidence type="ECO:0000256" key="1">
    <source>
        <dbReference type="SAM" id="MobiDB-lite"/>
    </source>
</evidence>
<feature type="region of interest" description="Disordered" evidence="1">
    <location>
        <begin position="149"/>
        <end position="283"/>
    </location>
</feature>
<organism evidence="3 4">
    <name type="scientific">Actinomadura miaoliensis</name>
    <dbReference type="NCBI Taxonomy" id="430685"/>
    <lineage>
        <taxon>Bacteria</taxon>
        <taxon>Bacillati</taxon>
        <taxon>Actinomycetota</taxon>
        <taxon>Actinomycetes</taxon>
        <taxon>Streptosporangiales</taxon>
        <taxon>Thermomonosporaceae</taxon>
        <taxon>Actinomadura</taxon>
    </lineage>
</organism>
<sequence length="283" mass="28943">MTGGARHGIGAGIGIVGTPVLMALLIFGSERLLMQWRYTAVYFRGEFATGTGLLGGLLILLLAVGVAALVTTRVSPVASLIPGAVFALYGLLWMLLPGRAIRIELPLLSKEYGLVVAQVGSMGILLLIGVILVAGSVVPSRWRAAAASGPGRLAQPHGPAFAAPGQPAPYGAQPAPYGAQPAPYGGQPAAQPGPWGQGPQQPWQQPQPGQPQPQYGQAQPQFGSAPPPGGAQRSDQQEIPAPPASGKDEGTAPRSGSTPGDDDEPGEWTRAYGGGDDRPPPPA</sequence>
<evidence type="ECO:0000313" key="3">
    <source>
        <dbReference type="EMBL" id="GAA4106804.1"/>
    </source>
</evidence>
<reference evidence="4" key="1">
    <citation type="journal article" date="2019" name="Int. J. Syst. Evol. Microbiol.">
        <title>The Global Catalogue of Microorganisms (GCM) 10K type strain sequencing project: providing services to taxonomists for standard genome sequencing and annotation.</title>
        <authorList>
            <consortium name="The Broad Institute Genomics Platform"/>
            <consortium name="The Broad Institute Genome Sequencing Center for Infectious Disease"/>
            <person name="Wu L."/>
            <person name="Ma J."/>
        </authorList>
    </citation>
    <scope>NUCLEOTIDE SEQUENCE [LARGE SCALE GENOMIC DNA]</scope>
    <source>
        <strain evidence="4">JCM 16702</strain>
    </source>
</reference>
<keyword evidence="2" id="KW-1133">Transmembrane helix</keyword>
<feature type="transmembrane region" description="Helical" evidence="2">
    <location>
        <begin position="116"/>
        <end position="138"/>
    </location>
</feature>
<feature type="transmembrane region" description="Helical" evidence="2">
    <location>
        <begin position="77"/>
        <end position="96"/>
    </location>
</feature>
<evidence type="ECO:0000313" key="4">
    <source>
        <dbReference type="Proteomes" id="UP001500683"/>
    </source>
</evidence>
<keyword evidence="2" id="KW-0812">Transmembrane</keyword>
<feature type="compositionally biased region" description="Low complexity" evidence="1">
    <location>
        <begin position="154"/>
        <end position="223"/>
    </location>
</feature>
<feature type="transmembrane region" description="Helical" evidence="2">
    <location>
        <begin position="47"/>
        <end position="70"/>
    </location>
</feature>
<gene>
    <name evidence="3" type="ORF">GCM10022214_88010</name>
</gene>
<feature type="transmembrane region" description="Helical" evidence="2">
    <location>
        <begin position="7"/>
        <end position="27"/>
    </location>
</feature>
<accession>A0ABP7X7S3</accession>
<name>A0ABP7X7S3_9ACTN</name>
<proteinExistence type="predicted"/>
<dbReference type="Proteomes" id="UP001500683">
    <property type="component" value="Unassembled WGS sequence"/>
</dbReference>
<dbReference type="EMBL" id="BAAAZG010000088">
    <property type="protein sequence ID" value="GAA4106804.1"/>
    <property type="molecule type" value="Genomic_DNA"/>
</dbReference>
<comment type="caution">
    <text evidence="3">The sequence shown here is derived from an EMBL/GenBank/DDBJ whole genome shotgun (WGS) entry which is preliminary data.</text>
</comment>
<keyword evidence="2" id="KW-0472">Membrane</keyword>
<protein>
    <submittedName>
        <fullName evidence="3">Uncharacterized protein</fullName>
    </submittedName>
</protein>